<dbReference type="EMBL" id="AWVF01000275">
    <property type="protein sequence ID" value="ERJ93742.1"/>
    <property type="molecule type" value="Genomic_DNA"/>
</dbReference>
<dbReference type="OrthoDB" id="5296638at2"/>
<keyword evidence="1" id="KW-0472">Membrane</keyword>
<feature type="transmembrane region" description="Helical" evidence="1">
    <location>
        <begin position="12"/>
        <end position="35"/>
    </location>
</feature>
<evidence type="ECO:0000256" key="1">
    <source>
        <dbReference type="SAM" id="Phobius"/>
    </source>
</evidence>
<organism evidence="2 3">
    <name type="scientific">Ruminococcus callidus ATCC 27760</name>
    <dbReference type="NCBI Taxonomy" id="411473"/>
    <lineage>
        <taxon>Bacteria</taxon>
        <taxon>Bacillati</taxon>
        <taxon>Bacillota</taxon>
        <taxon>Clostridia</taxon>
        <taxon>Eubacteriales</taxon>
        <taxon>Oscillospiraceae</taxon>
        <taxon>Ruminococcus</taxon>
    </lineage>
</organism>
<dbReference type="Gene3D" id="3.30.700.10">
    <property type="entry name" value="Glycoprotein, Type 4 Pilin"/>
    <property type="match status" value="1"/>
</dbReference>
<dbReference type="InterPro" id="IPR045584">
    <property type="entry name" value="Pilin-like"/>
</dbReference>
<dbReference type="HOGENOM" id="CLU_2571772_0_0_9"/>
<comment type="caution">
    <text evidence="2">The sequence shown here is derived from an EMBL/GenBank/DDBJ whole genome shotgun (WGS) entry which is preliminary data.</text>
</comment>
<protein>
    <submittedName>
        <fullName evidence="2">Prepilin-type cleavage/methylation protein</fullName>
    </submittedName>
</protein>
<sequence length="81" mass="8929">MSKVQNKVNGFTLVELLIASVIMGILATILVPALLQYIERSHETIDITNVREAYLKVRTASMIDGAAGVSKTVKLEQKRDD</sequence>
<dbReference type="RefSeq" id="WP_021680377.1">
    <property type="nucleotide sequence ID" value="NZ_KI260288.1"/>
</dbReference>
<dbReference type="PATRIC" id="fig|411473.3.peg.1835"/>
<dbReference type="NCBIfam" id="TIGR02532">
    <property type="entry name" value="IV_pilin_GFxxxE"/>
    <property type="match status" value="1"/>
</dbReference>
<dbReference type="STRING" id="411473.RUMCAL_02221"/>
<evidence type="ECO:0000313" key="2">
    <source>
        <dbReference type="EMBL" id="ERJ93742.1"/>
    </source>
</evidence>
<keyword evidence="1" id="KW-0812">Transmembrane</keyword>
<evidence type="ECO:0000313" key="3">
    <source>
        <dbReference type="Proteomes" id="UP000016662"/>
    </source>
</evidence>
<keyword evidence="1" id="KW-1133">Transmembrane helix</keyword>
<accession>U2KN86</accession>
<name>U2KN86_9FIRM</name>
<dbReference type="SUPFAM" id="SSF54523">
    <property type="entry name" value="Pili subunits"/>
    <property type="match status" value="1"/>
</dbReference>
<proteinExistence type="predicted"/>
<dbReference type="Proteomes" id="UP000016662">
    <property type="component" value="Unassembled WGS sequence"/>
</dbReference>
<keyword evidence="3" id="KW-1185">Reference proteome</keyword>
<gene>
    <name evidence="2" type="ORF">RUMCAL_02221</name>
</gene>
<dbReference type="InterPro" id="IPR012902">
    <property type="entry name" value="N_methyl_site"/>
</dbReference>
<reference evidence="2 3" key="1">
    <citation type="submission" date="2013-07" db="EMBL/GenBank/DDBJ databases">
        <authorList>
            <person name="Weinstock G."/>
            <person name="Sodergren E."/>
            <person name="Wylie T."/>
            <person name="Fulton L."/>
            <person name="Fulton R."/>
            <person name="Fronick C."/>
            <person name="O'Laughlin M."/>
            <person name="Godfrey J."/>
            <person name="Miner T."/>
            <person name="Herter B."/>
            <person name="Appelbaum E."/>
            <person name="Cordes M."/>
            <person name="Lek S."/>
            <person name="Wollam A."/>
            <person name="Pepin K.H."/>
            <person name="Palsikar V.B."/>
            <person name="Mitreva M."/>
            <person name="Wilson R.K."/>
        </authorList>
    </citation>
    <scope>NUCLEOTIDE SEQUENCE [LARGE SCALE GENOMIC DNA]</scope>
    <source>
        <strain evidence="2 3">ATCC 27760</strain>
    </source>
</reference>
<dbReference type="AlphaFoldDB" id="U2KN86"/>
<dbReference type="Pfam" id="PF07963">
    <property type="entry name" value="N_methyl"/>
    <property type="match status" value="1"/>
</dbReference>